<gene>
    <name evidence="1" type="ORF">GCM10009105_08670</name>
</gene>
<organism evidence="1 2">
    <name type="scientific">Dokdonella soli</name>
    <dbReference type="NCBI Taxonomy" id="529810"/>
    <lineage>
        <taxon>Bacteria</taxon>
        <taxon>Pseudomonadati</taxon>
        <taxon>Pseudomonadota</taxon>
        <taxon>Gammaproteobacteria</taxon>
        <taxon>Lysobacterales</taxon>
        <taxon>Rhodanobacteraceae</taxon>
        <taxon>Dokdonella</taxon>
    </lineage>
</organism>
<comment type="caution">
    <text evidence="1">The sequence shown here is derived from an EMBL/GenBank/DDBJ whole genome shotgun (WGS) entry which is preliminary data.</text>
</comment>
<name>A0ABN1IED2_9GAMM</name>
<sequence length="98" mass="10493">MLLPPGATLEVQLIADDSTHAPSPVAHSSFGDLHGPPYDFALPYAPADIKQGAHYSLRATLRDAQGHLEFVTPKSVPVTPGSNAIVEFRMVRATTDQD</sequence>
<evidence type="ECO:0000313" key="1">
    <source>
        <dbReference type="EMBL" id="GAA0708790.1"/>
    </source>
</evidence>
<dbReference type="Pfam" id="PF09619">
    <property type="entry name" value="YscW"/>
    <property type="match status" value="1"/>
</dbReference>
<dbReference type="EMBL" id="BAAAEU010000004">
    <property type="protein sequence ID" value="GAA0708790.1"/>
    <property type="molecule type" value="Genomic_DNA"/>
</dbReference>
<dbReference type="Proteomes" id="UP001501523">
    <property type="component" value="Unassembled WGS sequence"/>
</dbReference>
<evidence type="ECO:0008006" key="3">
    <source>
        <dbReference type="Google" id="ProtNLM"/>
    </source>
</evidence>
<reference evidence="1 2" key="1">
    <citation type="journal article" date="2019" name="Int. J. Syst. Evol. Microbiol.">
        <title>The Global Catalogue of Microorganisms (GCM) 10K type strain sequencing project: providing services to taxonomists for standard genome sequencing and annotation.</title>
        <authorList>
            <consortium name="The Broad Institute Genomics Platform"/>
            <consortium name="The Broad Institute Genome Sequencing Center for Infectious Disease"/>
            <person name="Wu L."/>
            <person name="Ma J."/>
        </authorList>
    </citation>
    <scope>NUCLEOTIDE SEQUENCE [LARGE SCALE GENOMIC DNA]</scope>
    <source>
        <strain evidence="1 2">JCM 15421</strain>
    </source>
</reference>
<keyword evidence="2" id="KW-1185">Reference proteome</keyword>
<proteinExistence type="predicted"/>
<dbReference type="InterPro" id="IPR039366">
    <property type="entry name" value="Pilotin"/>
</dbReference>
<evidence type="ECO:0000313" key="2">
    <source>
        <dbReference type="Proteomes" id="UP001501523"/>
    </source>
</evidence>
<accession>A0ABN1IED2</accession>
<protein>
    <recommendedName>
        <fullName evidence="3">Lipoprotein</fullName>
    </recommendedName>
</protein>